<evidence type="ECO:0000256" key="14">
    <source>
        <dbReference type="ARBA" id="ARBA00023180"/>
    </source>
</evidence>
<feature type="transmembrane region" description="Helical" evidence="16">
    <location>
        <begin position="325"/>
        <end position="343"/>
    </location>
</feature>
<dbReference type="Pfam" id="PF08022">
    <property type="entry name" value="FAD_binding_8"/>
    <property type="match status" value="1"/>
</dbReference>
<dbReference type="InterPro" id="IPR017927">
    <property type="entry name" value="FAD-bd_FR_type"/>
</dbReference>
<evidence type="ECO:0000313" key="19">
    <source>
        <dbReference type="Proteomes" id="UP000662931"/>
    </source>
</evidence>
<dbReference type="AlphaFoldDB" id="A0A875RNZ0"/>
<name>A0A875RNZ0_EENNA</name>
<evidence type="ECO:0000256" key="11">
    <source>
        <dbReference type="ARBA" id="ARBA00023002"/>
    </source>
</evidence>
<accession>A0A875RNZ0</accession>
<evidence type="ECO:0000259" key="17">
    <source>
        <dbReference type="PROSITE" id="PS51384"/>
    </source>
</evidence>
<evidence type="ECO:0000256" key="1">
    <source>
        <dbReference type="ARBA" id="ARBA00004651"/>
    </source>
</evidence>
<feature type="transmembrane region" description="Helical" evidence="16">
    <location>
        <begin position="295"/>
        <end position="313"/>
    </location>
</feature>
<evidence type="ECO:0000256" key="3">
    <source>
        <dbReference type="ARBA" id="ARBA00012668"/>
    </source>
</evidence>
<protein>
    <recommendedName>
        <fullName evidence="3">ferric-chelate reductase (NADPH)</fullName>
        <ecNumber evidence="3">1.16.1.9</ecNumber>
    </recommendedName>
</protein>
<dbReference type="OrthoDB" id="167398at2759"/>
<dbReference type="KEGG" id="bnn:FOA43_001647"/>
<feature type="transmembrane region" description="Helical" evidence="16">
    <location>
        <begin position="355"/>
        <end position="374"/>
    </location>
</feature>
<dbReference type="InterPro" id="IPR013112">
    <property type="entry name" value="FAD-bd_8"/>
</dbReference>
<gene>
    <name evidence="18" type="ORF">FOA43_001647</name>
</gene>
<keyword evidence="9" id="KW-0249">Electron transport</keyword>
<comment type="catalytic activity">
    <reaction evidence="15">
        <text>2 a Fe(II)-siderophore + NADP(+) + H(+) = 2 a Fe(III)-siderophore + NADPH</text>
        <dbReference type="Rhea" id="RHEA:28795"/>
        <dbReference type="Rhea" id="RHEA-COMP:11342"/>
        <dbReference type="Rhea" id="RHEA-COMP:11344"/>
        <dbReference type="ChEBI" id="CHEBI:15378"/>
        <dbReference type="ChEBI" id="CHEBI:29033"/>
        <dbReference type="ChEBI" id="CHEBI:29034"/>
        <dbReference type="ChEBI" id="CHEBI:57783"/>
        <dbReference type="ChEBI" id="CHEBI:58349"/>
        <dbReference type="EC" id="1.16.1.9"/>
    </reaction>
</comment>
<dbReference type="GO" id="GO:0006879">
    <property type="term" value="P:intracellular iron ion homeostasis"/>
    <property type="evidence" value="ECO:0007669"/>
    <property type="project" value="TreeGrafter"/>
</dbReference>
<keyword evidence="6" id="KW-0285">Flavoprotein</keyword>
<dbReference type="PANTHER" id="PTHR32361">
    <property type="entry name" value="FERRIC/CUPRIC REDUCTASE TRANSMEMBRANE COMPONENT"/>
    <property type="match status" value="1"/>
</dbReference>
<dbReference type="Pfam" id="PF08030">
    <property type="entry name" value="NAD_binding_6"/>
    <property type="match status" value="1"/>
</dbReference>
<comment type="similarity">
    <text evidence="2">Belongs to the ferric reductase (FRE) family.</text>
</comment>
<dbReference type="EC" id="1.16.1.9" evidence="3"/>
<dbReference type="InterPro" id="IPR017938">
    <property type="entry name" value="Riboflavin_synthase-like_b-brl"/>
</dbReference>
<dbReference type="SFLD" id="SFLDS00052">
    <property type="entry name" value="Ferric_Reductase_Domain"/>
    <property type="match status" value="1"/>
</dbReference>
<proteinExistence type="inferred from homology"/>
<feature type="domain" description="FAD-binding FR-type" evidence="17">
    <location>
        <begin position="392"/>
        <end position="505"/>
    </location>
</feature>
<keyword evidence="11" id="KW-0560">Oxidoreductase</keyword>
<feature type="transmembrane region" description="Helical" evidence="16">
    <location>
        <begin position="141"/>
        <end position="163"/>
    </location>
</feature>
<evidence type="ECO:0000256" key="15">
    <source>
        <dbReference type="ARBA" id="ARBA00048483"/>
    </source>
</evidence>
<comment type="subcellular location">
    <subcellularLocation>
        <location evidence="1">Cell membrane</location>
        <topology evidence="1">Multi-pass membrane protein</topology>
    </subcellularLocation>
</comment>
<evidence type="ECO:0000313" key="18">
    <source>
        <dbReference type="EMBL" id="QPG74320.1"/>
    </source>
</evidence>
<keyword evidence="4" id="KW-0813">Transport</keyword>
<keyword evidence="13 16" id="KW-0472">Membrane</keyword>
<keyword evidence="8" id="KW-0274">FAD</keyword>
<keyword evidence="12" id="KW-0406">Ion transport</keyword>
<keyword evidence="7 16" id="KW-0812">Transmembrane</keyword>
<dbReference type="Proteomes" id="UP000662931">
    <property type="component" value="Chromosome 1"/>
</dbReference>
<reference evidence="18" key="1">
    <citation type="submission" date="2020-10" db="EMBL/GenBank/DDBJ databases">
        <authorList>
            <person name="Roach M.J.R."/>
        </authorList>
    </citation>
    <scope>NUCLEOTIDE SEQUENCE</scope>
    <source>
        <strain evidence="18">CBS 1945</strain>
    </source>
</reference>
<feature type="transmembrane region" description="Helical" evidence="16">
    <location>
        <begin position="215"/>
        <end position="233"/>
    </location>
</feature>
<evidence type="ECO:0000256" key="7">
    <source>
        <dbReference type="ARBA" id="ARBA00022692"/>
    </source>
</evidence>
<evidence type="ECO:0000256" key="8">
    <source>
        <dbReference type="ARBA" id="ARBA00022827"/>
    </source>
</evidence>
<evidence type="ECO:0000256" key="9">
    <source>
        <dbReference type="ARBA" id="ARBA00022982"/>
    </source>
</evidence>
<dbReference type="SFLD" id="SFLDG01168">
    <property type="entry name" value="Ferric_reductase_subgroup_(FRE"/>
    <property type="match status" value="1"/>
</dbReference>
<organism evidence="18 19">
    <name type="scientific">Eeniella nana</name>
    <name type="common">Yeast</name>
    <name type="synonym">Brettanomyces nanus</name>
    <dbReference type="NCBI Taxonomy" id="13502"/>
    <lineage>
        <taxon>Eukaryota</taxon>
        <taxon>Fungi</taxon>
        <taxon>Dikarya</taxon>
        <taxon>Ascomycota</taxon>
        <taxon>Saccharomycotina</taxon>
        <taxon>Pichiomycetes</taxon>
        <taxon>Pichiales</taxon>
        <taxon>Pichiaceae</taxon>
        <taxon>Brettanomyces</taxon>
    </lineage>
</organism>
<evidence type="ECO:0000256" key="6">
    <source>
        <dbReference type="ARBA" id="ARBA00022630"/>
    </source>
</evidence>
<dbReference type="SUPFAM" id="SSF63380">
    <property type="entry name" value="Riboflavin synthase domain-like"/>
    <property type="match status" value="1"/>
</dbReference>
<dbReference type="InterPro" id="IPR013130">
    <property type="entry name" value="Fe3_Rdtase_TM_dom"/>
</dbReference>
<keyword evidence="14" id="KW-0325">Glycoprotein</keyword>
<dbReference type="CDD" id="cd06186">
    <property type="entry name" value="NOX_Duox_like_FAD_NADP"/>
    <property type="match status" value="1"/>
</dbReference>
<evidence type="ECO:0000256" key="10">
    <source>
        <dbReference type="ARBA" id="ARBA00022989"/>
    </source>
</evidence>
<dbReference type="InterPro" id="IPR039261">
    <property type="entry name" value="FNR_nucleotide-bd"/>
</dbReference>
<evidence type="ECO:0000256" key="2">
    <source>
        <dbReference type="ARBA" id="ARBA00006278"/>
    </source>
</evidence>
<evidence type="ECO:0000256" key="13">
    <source>
        <dbReference type="ARBA" id="ARBA00023136"/>
    </source>
</evidence>
<keyword evidence="5" id="KW-1003">Cell membrane</keyword>
<dbReference type="Pfam" id="PF01794">
    <property type="entry name" value="Ferric_reduct"/>
    <property type="match status" value="1"/>
</dbReference>
<evidence type="ECO:0000256" key="4">
    <source>
        <dbReference type="ARBA" id="ARBA00022448"/>
    </source>
</evidence>
<dbReference type="GO" id="GO:0005886">
    <property type="term" value="C:plasma membrane"/>
    <property type="evidence" value="ECO:0007669"/>
    <property type="project" value="UniProtKB-SubCell"/>
</dbReference>
<dbReference type="InterPro" id="IPR051410">
    <property type="entry name" value="Ferric/Cupric_Reductase"/>
</dbReference>
<evidence type="ECO:0000256" key="12">
    <source>
        <dbReference type="ARBA" id="ARBA00023065"/>
    </source>
</evidence>
<dbReference type="EMBL" id="CP064812">
    <property type="protein sequence ID" value="QPG74320.1"/>
    <property type="molecule type" value="Genomic_DNA"/>
</dbReference>
<dbReference type="Gene3D" id="3.40.50.80">
    <property type="entry name" value="Nucleotide-binding domain of ferredoxin-NADP reductase (FNR) module"/>
    <property type="match status" value="1"/>
</dbReference>
<dbReference type="RefSeq" id="XP_038777885.1">
    <property type="nucleotide sequence ID" value="XM_038921957.1"/>
</dbReference>
<evidence type="ECO:0000256" key="16">
    <source>
        <dbReference type="SAM" id="Phobius"/>
    </source>
</evidence>
<dbReference type="SUPFAM" id="SSF52343">
    <property type="entry name" value="Ferredoxin reductase-like, C-terminal NADP-linked domain"/>
    <property type="match status" value="1"/>
</dbReference>
<dbReference type="PROSITE" id="PS51384">
    <property type="entry name" value="FAD_FR"/>
    <property type="match status" value="1"/>
</dbReference>
<sequence>MWVGSPEFWSCDSAVTSSLVFDFLPLGLAENSAFYDAMCGYEPCIGSMMLCCDELVNSDPSKMKKIFHVASEACTMYSSFHYKWTYYRDQYENATKNVINPSDITNYSLPVYGPTYPNMTDAILINKGYQYFYKNLDDATFYSIGIWVYFGLVILIAAFFKFLKRTGASQMLCNPLINIIRSYITLPAMIPDGHCSEQFGWKYFSFLLPNRIESLVGFGLTIVEIVFYCIPYHQKESAYLFTTSDQAWKRYVADRAGILSFGKVPLLILFAGRNNMLCFLTGIKYSSFIQYHKMVSRWMLIDALIHAVSYTIIEKGAYVAALKESYFACGVAASVIGGCMWLFSFHVFREYSYEIFLYFHIIMAIAFIIMCWYHCNTLGWGEWLITACCLWGVDRLIRVLRMTRFGYQTARFEIINETSYRVTVPRPKSFNSAPGQYGFVYFSDPFLFFQNHPFTLINNGDSITFYIKAKKGVTARIMKQLSKTREGTMLKKICIEGPYGDSSPVGRFDNTLLIAGGAGIPGVADYAMKLGAREELKMRIKFVWILQTLKGTETYIRDLVSKLRNTKVEVDLYLTQETSQSSNDVQRLLSQCVYCVSCDEELTSSSSENNKKRETSNIDFISINYGRPEMKDLLKEELESFGAGSLAIVSCGPGKMGDALRSAVSKEVLKSKSRIDFFDELQVW</sequence>
<dbReference type="GO" id="GO:0015677">
    <property type="term" value="P:copper ion import"/>
    <property type="evidence" value="ECO:0007669"/>
    <property type="project" value="TreeGrafter"/>
</dbReference>
<dbReference type="PANTHER" id="PTHR32361:SF9">
    <property type="entry name" value="FERRIC REDUCTASE TRANSMEMBRANE COMPONENT 3-RELATED"/>
    <property type="match status" value="1"/>
</dbReference>
<keyword evidence="19" id="KW-1185">Reference proteome</keyword>
<dbReference type="GeneID" id="62195048"/>
<dbReference type="GO" id="GO:0006826">
    <property type="term" value="P:iron ion transport"/>
    <property type="evidence" value="ECO:0007669"/>
    <property type="project" value="UniProtKB-ARBA"/>
</dbReference>
<dbReference type="GO" id="GO:0052851">
    <property type="term" value="F:ferric-chelate reductase (NADPH) activity"/>
    <property type="evidence" value="ECO:0007669"/>
    <property type="project" value="UniProtKB-EC"/>
</dbReference>
<keyword evidence="10 16" id="KW-1133">Transmembrane helix</keyword>
<dbReference type="InterPro" id="IPR013121">
    <property type="entry name" value="Fe_red_NAD-bd_6"/>
</dbReference>
<evidence type="ECO:0000256" key="5">
    <source>
        <dbReference type="ARBA" id="ARBA00022475"/>
    </source>
</evidence>